<protein>
    <submittedName>
        <fullName evidence="1">Uncharacterized protein</fullName>
    </submittedName>
</protein>
<dbReference type="Proteomes" id="UP000242886">
    <property type="component" value="Chromosome SDENCHOL"/>
</dbReference>
<accession>A0A7Z7HQW5</accession>
<reference evidence="1" key="1">
    <citation type="submission" date="2017-03" db="EMBL/GenBank/DDBJ databases">
        <authorList>
            <consortium name="AG Boll"/>
        </authorList>
    </citation>
    <scope>NUCLEOTIDE SEQUENCE [LARGE SCALE GENOMIC DNA]</scope>
    <source>
        <strain evidence="1">Chol</strain>
    </source>
</reference>
<proteinExistence type="predicted"/>
<keyword evidence="2" id="KW-1185">Reference proteome</keyword>
<dbReference type="EMBL" id="LT837803">
    <property type="protein sequence ID" value="SMB26125.1"/>
    <property type="molecule type" value="Genomic_DNA"/>
</dbReference>
<evidence type="ECO:0000313" key="2">
    <source>
        <dbReference type="Proteomes" id="UP000242886"/>
    </source>
</evidence>
<sequence>MYRPAILAEVEIFQGRHMIHLLAALKIVVTFLY</sequence>
<gene>
    <name evidence="1" type="ORF">SDENCHOL_20063</name>
</gene>
<dbReference type="AlphaFoldDB" id="A0A7Z7HQW5"/>
<name>A0A7Z7HQW5_9PROT</name>
<organism evidence="1 2">
    <name type="scientific">Sterolibacterium denitrificans</name>
    <dbReference type="NCBI Taxonomy" id="157592"/>
    <lineage>
        <taxon>Bacteria</taxon>
        <taxon>Pseudomonadati</taxon>
        <taxon>Pseudomonadota</taxon>
        <taxon>Betaproteobacteria</taxon>
        <taxon>Nitrosomonadales</taxon>
        <taxon>Sterolibacteriaceae</taxon>
        <taxon>Sterolibacterium</taxon>
    </lineage>
</organism>
<evidence type="ECO:0000313" key="1">
    <source>
        <dbReference type="EMBL" id="SMB26125.1"/>
    </source>
</evidence>